<gene>
    <name evidence="4" type="ORF">MRATA1EN1_LOCUS6806</name>
</gene>
<organism evidence="4 5">
    <name type="scientific">Rangifer tarandus platyrhynchus</name>
    <name type="common">Svalbard reindeer</name>
    <dbReference type="NCBI Taxonomy" id="3082113"/>
    <lineage>
        <taxon>Eukaryota</taxon>
        <taxon>Metazoa</taxon>
        <taxon>Chordata</taxon>
        <taxon>Craniata</taxon>
        <taxon>Vertebrata</taxon>
        <taxon>Euteleostomi</taxon>
        <taxon>Mammalia</taxon>
        <taxon>Eutheria</taxon>
        <taxon>Laurasiatheria</taxon>
        <taxon>Artiodactyla</taxon>
        <taxon>Ruminantia</taxon>
        <taxon>Pecora</taxon>
        <taxon>Cervidae</taxon>
        <taxon>Odocoileinae</taxon>
        <taxon>Rangifer</taxon>
    </lineage>
</organism>
<evidence type="ECO:0000256" key="2">
    <source>
        <dbReference type="ARBA" id="ARBA00022803"/>
    </source>
</evidence>
<dbReference type="SUPFAM" id="SSF48452">
    <property type="entry name" value="TPR-like"/>
    <property type="match status" value="1"/>
</dbReference>
<evidence type="ECO:0000313" key="5">
    <source>
        <dbReference type="Proteomes" id="UP001176941"/>
    </source>
</evidence>
<evidence type="ECO:0000256" key="3">
    <source>
        <dbReference type="SAM" id="MobiDB-lite"/>
    </source>
</evidence>
<sequence>MKQAIQPGDKTAKSLITTTLLSASSSESMWAVCLRRRKLRHLHHHLLPKSRPSQSPRKKTFPEKQQALKDKEPGAGKEKGFDTTLKLHDRATGLDSTNMIYVTNQAAMFFAKSDSGECWELCEKTTKVGQKDYQQMARVYARIGNSYFKEEKYQDAIHFHNKSPTEH</sequence>
<name>A0ABN8YDN2_RANTA</name>
<dbReference type="EMBL" id="OX459952">
    <property type="protein sequence ID" value="CAI9157844.1"/>
    <property type="molecule type" value="Genomic_DNA"/>
</dbReference>
<evidence type="ECO:0000256" key="1">
    <source>
        <dbReference type="ARBA" id="ARBA00022737"/>
    </source>
</evidence>
<proteinExistence type="predicted"/>
<keyword evidence="5" id="KW-1185">Reference proteome</keyword>
<dbReference type="Gene3D" id="1.25.40.10">
    <property type="entry name" value="Tetratricopeptide repeat domain"/>
    <property type="match status" value="1"/>
</dbReference>
<reference evidence="4" key="1">
    <citation type="submission" date="2023-04" db="EMBL/GenBank/DDBJ databases">
        <authorList>
            <consortium name="ELIXIR-Norway"/>
        </authorList>
    </citation>
    <scope>NUCLEOTIDE SEQUENCE [LARGE SCALE GENOMIC DNA]</scope>
</reference>
<dbReference type="Proteomes" id="UP001176941">
    <property type="component" value="Chromosome 16"/>
</dbReference>
<keyword evidence="1" id="KW-0677">Repeat</keyword>
<dbReference type="InterPro" id="IPR011990">
    <property type="entry name" value="TPR-like_helical_dom_sf"/>
</dbReference>
<feature type="region of interest" description="Disordered" evidence="3">
    <location>
        <begin position="45"/>
        <end position="83"/>
    </location>
</feature>
<accession>A0ABN8YDN2</accession>
<protein>
    <submittedName>
        <fullName evidence="4">Uncharacterized protein</fullName>
    </submittedName>
</protein>
<feature type="compositionally biased region" description="Basic and acidic residues" evidence="3">
    <location>
        <begin position="60"/>
        <end position="83"/>
    </location>
</feature>
<dbReference type="PANTHER" id="PTHR22904:SF523">
    <property type="entry name" value="STRESS-INDUCED-PHOSPHOPROTEIN 1"/>
    <property type="match status" value="1"/>
</dbReference>
<dbReference type="PANTHER" id="PTHR22904">
    <property type="entry name" value="TPR REPEAT CONTAINING PROTEIN"/>
    <property type="match status" value="1"/>
</dbReference>
<evidence type="ECO:0000313" key="4">
    <source>
        <dbReference type="EMBL" id="CAI9157844.1"/>
    </source>
</evidence>
<keyword evidence="2" id="KW-0802">TPR repeat</keyword>